<dbReference type="HAMAP" id="MF_01116">
    <property type="entry name" value="TSR3"/>
    <property type="match status" value="1"/>
</dbReference>
<dbReference type="AlphaFoldDB" id="E0SPG3"/>
<dbReference type="BioCyc" id="IAGG583356:GHAH-59-MONOMER"/>
<dbReference type="KEGG" id="iag:Igag_0053"/>
<dbReference type="EMBL" id="CP002098">
    <property type="protein sequence ID" value="ADM26906.1"/>
    <property type="molecule type" value="Genomic_DNA"/>
</dbReference>
<dbReference type="Proteomes" id="UP000001304">
    <property type="component" value="Chromosome"/>
</dbReference>
<evidence type="ECO:0000259" key="8">
    <source>
        <dbReference type="Pfam" id="PF04034"/>
    </source>
</evidence>
<dbReference type="GO" id="GO:0005737">
    <property type="term" value="C:cytoplasm"/>
    <property type="evidence" value="ECO:0007669"/>
    <property type="project" value="UniProtKB-SubCell"/>
</dbReference>
<evidence type="ECO:0000256" key="4">
    <source>
        <dbReference type="ARBA" id="ARBA00022552"/>
    </source>
</evidence>
<protein>
    <recommendedName>
        <fullName evidence="1 7">16S rRNA aminocarboxypropyltransferase</fullName>
        <ecNumber evidence="7">2.5.1.157</ecNumber>
    </recommendedName>
</protein>
<keyword evidence="5 7" id="KW-0808">Transferase</keyword>
<dbReference type="GO" id="GO:0106388">
    <property type="term" value="F:rRNA small subunit aminocarboxypropyltransferase activity"/>
    <property type="evidence" value="ECO:0007669"/>
    <property type="project" value="UniProtKB-EC"/>
</dbReference>
<evidence type="ECO:0000313" key="10">
    <source>
        <dbReference type="Proteomes" id="UP000001304"/>
    </source>
</evidence>
<proteinExistence type="inferred from homology"/>
<comment type="caution">
    <text evidence="7">Lacks conserved residue(s) required for the propagation of feature annotation.</text>
</comment>
<dbReference type="PANTHER" id="PTHR20426:SF0">
    <property type="entry name" value="18S RRNA AMINOCARBOXYPROPYLTRANSFERASE"/>
    <property type="match status" value="1"/>
</dbReference>
<name>E0SPG3_IGNAA</name>
<keyword evidence="3 7" id="KW-0690">Ribosome biogenesis</keyword>
<dbReference type="GO" id="GO:1904047">
    <property type="term" value="F:S-adenosyl-L-methionine binding"/>
    <property type="evidence" value="ECO:0007669"/>
    <property type="project" value="UniProtKB-UniRule"/>
</dbReference>
<evidence type="ECO:0000256" key="5">
    <source>
        <dbReference type="ARBA" id="ARBA00022679"/>
    </source>
</evidence>
<keyword evidence="10" id="KW-1185">Reference proteome</keyword>
<dbReference type="GO" id="GO:0000455">
    <property type="term" value="P:enzyme-directed rRNA pseudouridine synthesis"/>
    <property type="evidence" value="ECO:0007669"/>
    <property type="project" value="UniProtKB-UniRule"/>
</dbReference>
<reference evidence="9 10" key="1">
    <citation type="journal article" date="2010" name="Stand. Genomic Sci.">
        <title>Complete genome sequence of Ignisphaera aggregans type strain (AQ1.S1).</title>
        <authorList>
            <person name="Goker M."/>
            <person name="Held B."/>
            <person name="Lapidus A."/>
            <person name="Nolan M."/>
            <person name="Spring S."/>
            <person name="Yasawong M."/>
            <person name="Lucas S."/>
            <person name="Glavina Del Rio T."/>
            <person name="Tice H."/>
            <person name="Cheng J.F."/>
            <person name="Goodwin L."/>
            <person name="Tapia R."/>
            <person name="Pitluck S."/>
            <person name="Liolios K."/>
            <person name="Ivanova N."/>
            <person name="Mavromatis K."/>
            <person name="Mikhailova N."/>
            <person name="Pati A."/>
            <person name="Chen A."/>
            <person name="Palaniappan K."/>
            <person name="Brambilla E."/>
            <person name="Land M."/>
            <person name="Hauser L."/>
            <person name="Chang Y.J."/>
            <person name="Jeffries C.D."/>
            <person name="Brettin T."/>
            <person name="Detter J.C."/>
            <person name="Han C."/>
            <person name="Rohde M."/>
            <person name="Sikorski J."/>
            <person name="Woyke T."/>
            <person name="Bristow J."/>
            <person name="Eisen J.A."/>
            <person name="Markowitz V."/>
            <person name="Hugenholtz P."/>
            <person name="Kyrpides N.C."/>
            <person name="Klenk H.P."/>
        </authorList>
    </citation>
    <scope>NUCLEOTIDE SEQUENCE [LARGE SCALE GENOMIC DNA]</scope>
    <source>
        <strain evidence="10">DSM 17230 / JCM 13409 / AQ1.S1</strain>
    </source>
</reference>
<dbReference type="NCBIfam" id="NF002621">
    <property type="entry name" value="PRK02287.1"/>
    <property type="match status" value="1"/>
</dbReference>
<dbReference type="STRING" id="583356.Igag_0053"/>
<dbReference type="InterPro" id="IPR022968">
    <property type="entry name" value="Tsr3-like"/>
</dbReference>
<comment type="similarity">
    <text evidence="7">Belongs to the TDD superfamily. TSR3 family.</text>
</comment>
<comment type="function">
    <text evidence="7">Aminocarboxypropyltransferase that catalyzes the aminocarboxypropyl transfer on pseudouridine corresponding to position 914 in M.jannaschii 16S rRNA. It constitutes the last step in biosynthesis of the hypermodified N1-methyl-N3-(3-amino-3-carboxypropyl) pseudouridine (m1acp3-Psi).</text>
</comment>
<gene>
    <name evidence="9" type="ordered locus">Igag_0053</name>
</gene>
<organism evidence="9 10">
    <name type="scientific">Ignisphaera aggregans (strain DSM 17230 / JCM 13409 / AQ1.S1)</name>
    <dbReference type="NCBI Taxonomy" id="583356"/>
    <lineage>
        <taxon>Archaea</taxon>
        <taxon>Thermoproteota</taxon>
        <taxon>Thermoprotei</taxon>
        <taxon>Desulfurococcales</taxon>
        <taxon>Desulfurococcaceae</taxon>
        <taxon>Ignisphaera</taxon>
    </lineage>
</organism>
<dbReference type="InterPro" id="IPR007177">
    <property type="entry name" value="Tsr3_C"/>
</dbReference>
<evidence type="ECO:0000256" key="2">
    <source>
        <dbReference type="ARBA" id="ARBA00022490"/>
    </source>
</evidence>
<keyword evidence="4 7" id="KW-0698">rRNA processing</keyword>
<evidence type="ECO:0000313" key="9">
    <source>
        <dbReference type="EMBL" id="ADM26906.1"/>
    </source>
</evidence>
<evidence type="ECO:0000256" key="1">
    <source>
        <dbReference type="ARBA" id="ARBA00014114"/>
    </source>
</evidence>
<keyword evidence="2 7" id="KW-0963">Cytoplasm</keyword>
<comment type="catalytic activity">
    <reaction evidence="7">
        <text>an N(1)-methylpseudouridine in rRNA + S-adenosyl-L-methionine = N(1)-methyl-N(3)-[(3S)-3-amino-3-carboxypropyl]pseudouridine in rRNA + S-methyl-5'-thioadenosine + H(+)</text>
        <dbReference type="Rhea" id="RHEA:63296"/>
        <dbReference type="Rhea" id="RHEA-COMP:11634"/>
        <dbReference type="Rhea" id="RHEA-COMP:16310"/>
        <dbReference type="ChEBI" id="CHEBI:15378"/>
        <dbReference type="ChEBI" id="CHEBI:17509"/>
        <dbReference type="ChEBI" id="CHEBI:59789"/>
        <dbReference type="ChEBI" id="CHEBI:74890"/>
        <dbReference type="ChEBI" id="CHEBI:146234"/>
        <dbReference type="EC" id="2.5.1.157"/>
    </reaction>
</comment>
<evidence type="ECO:0000256" key="3">
    <source>
        <dbReference type="ARBA" id="ARBA00022517"/>
    </source>
</evidence>
<dbReference type="Pfam" id="PF04034">
    <property type="entry name" value="Ribo_biogen_C"/>
    <property type="match status" value="1"/>
</dbReference>
<feature type="binding site" evidence="7">
    <location>
        <position position="92"/>
    </location>
    <ligand>
        <name>S-adenosyl-L-methionine</name>
        <dbReference type="ChEBI" id="CHEBI:59789"/>
    </ligand>
</feature>
<dbReference type="PANTHER" id="PTHR20426">
    <property type="entry name" value="RIBOSOME BIOGENESIS PROTEIN TSR3 HOMOLOG"/>
    <property type="match status" value="1"/>
</dbReference>
<feature type="binding site" evidence="7">
    <location>
        <position position="18"/>
    </location>
    <ligand>
        <name>S-adenosyl-L-methionine</name>
        <dbReference type="ChEBI" id="CHEBI:59789"/>
    </ligand>
</feature>
<dbReference type="EC" id="2.5.1.157" evidence="7"/>
<evidence type="ECO:0000256" key="6">
    <source>
        <dbReference type="ARBA" id="ARBA00022691"/>
    </source>
</evidence>
<dbReference type="HOGENOM" id="CLU_035060_4_1_2"/>
<evidence type="ECO:0000256" key="7">
    <source>
        <dbReference type="HAMAP-Rule" id="MF_01116"/>
    </source>
</evidence>
<feature type="binding site" evidence="7">
    <location>
        <position position="68"/>
    </location>
    <ligand>
        <name>S-adenosyl-L-methionine</name>
        <dbReference type="ChEBI" id="CHEBI:59789"/>
    </ligand>
</feature>
<feature type="domain" description="16S/18S rRNA aminocarboxypropyltransferase Tsr3 C-terminal" evidence="8">
    <location>
        <begin position="42"/>
        <end position="168"/>
    </location>
</feature>
<keyword evidence="6 7" id="KW-0949">S-adenosyl-L-methionine</keyword>
<sequence>MVKIMILIGREDDPDKCTGERLVRSGIAKEIRRLSEIPHCSILLNPIASSYLKRSDRIYIESCGIVAIDISWKQSLYLLRKALSMHTKNRVLPILIAANPINYGKPFKLSTAEAIAASLFITGFIEEANAILNEFKWGPQFLELNRYRLERYSQADSDEELDKIQKELFNIDSSDKILDLIHRFIYKDLEK</sequence>
<comment type="subcellular location">
    <subcellularLocation>
        <location evidence="7">Cytoplasm</location>
    </subcellularLocation>
</comment>
<accession>E0SPG3</accession>
<feature type="binding site" evidence="7">
    <location>
        <position position="111"/>
    </location>
    <ligand>
        <name>S-adenosyl-L-methionine</name>
        <dbReference type="ChEBI" id="CHEBI:59789"/>
    </ligand>
</feature>